<dbReference type="PANTHER" id="PTHR31310">
    <property type="match status" value="1"/>
</dbReference>
<dbReference type="PANTHER" id="PTHR31310:SF16">
    <property type="entry name" value="INOSITOLPHOSPHOTRANSFERASE AUR1_IPT1 DOMAIN-CONTAINING PROTEIN"/>
    <property type="match status" value="1"/>
</dbReference>
<feature type="transmembrane region" description="Helical" evidence="6">
    <location>
        <begin position="132"/>
        <end position="151"/>
    </location>
</feature>
<sequence length="181" mass="21071">MDHTRILRDDRSDGVDDDIRTPLLHEDDSEEERDAHGEPEEDTIYQGGRAISARVIANSEAVFQKAEHHAIQILSFEHTLRIDIELSVRRFILRKVPRLMDILTGIYYSHIFVGVAFYVYCYTYLPHNKYQAIRRTLALMNIIAFVMLSLWRCTPPRLLPEEFGFIDVLQRGNSGFCVDEE</sequence>
<protein>
    <recommendedName>
        <fullName evidence="7">Inositolphosphotransferase Aur1/Ipt1 domain-containing protein</fullName>
    </recommendedName>
</protein>
<keyword evidence="9" id="KW-1185">Reference proteome</keyword>
<evidence type="ECO:0000256" key="3">
    <source>
        <dbReference type="ARBA" id="ARBA00022989"/>
    </source>
</evidence>
<name>A0A1Q5UHG4_9EURO</name>
<proteinExistence type="predicted"/>
<feature type="region of interest" description="Disordered" evidence="5">
    <location>
        <begin position="1"/>
        <end position="43"/>
    </location>
</feature>
<comment type="subcellular location">
    <subcellularLocation>
        <location evidence="1">Membrane</location>
        <topology evidence="1">Multi-pass membrane protein</topology>
    </subcellularLocation>
</comment>
<evidence type="ECO:0000256" key="1">
    <source>
        <dbReference type="ARBA" id="ARBA00004141"/>
    </source>
</evidence>
<evidence type="ECO:0000256" key="5">
    <source>
        <dbReference type="SAM" id="MobiDB-lite"/>
    </source>
</evidence>
<feature type="compositionally biased region" description="Basic and acidic residues" evidence="5">
    <location>
        <begin position="1"/>
        <end position="26"/>
    </location>
</feature>
<reference evidence="8 9" key="1">
    <citation type="submission" date="2016-10" db="EMBL/GenBank/DDBJ databases">
        <title>Genome sequence of the ascomycete fungus Penicillium subrubescens.</title>
        <authorList>
            <person name="De Vries R.P."/>
            <person name="Peng M."/>
            <person name="Dilokpimol A."/>
            <person name="Hilden K."/>
            <person name="Makela M.R."/>
            <person name="Grigoriev I."/>
            <person name="Riley R."/>
            <person name="Granchi Z."/>
        </authorList>
    </citation>
    <scope>NUCLEOTIDE SEQUENCE [LARGE SCALE GENOMIC DNA]</scope>
    <source>
        <strain evidence="8 9">CBS 132785</strain>
    </source>
</reference>
<evidence type="ECO:0000256" key="4">
    <source>
        <dbReference type="ARBA" id="ARBA00023136"/>
    </source>
</evidence>
<evidence type="ECO:0000313" key="9">
    <source>
        <dbReference type="Proteomes" id="UP000186955"/>
    </source>
</evidence>
<dbReference type="GO" id="GO:0016020">
    <property type="term" value="C:membrane"/>
    <property type="evidence" value="ECO:0007669"/>
    <property type="project" value="UniProtKB-SubCell"/>
</dbReference>
<keyword evidence="3 6" id="KW-1133">Transmembrane helix</keyword>
<evidence type="ECO:0000313" key="8">
    <source>
        <dbReference type="EMBL" id="OKP11894.1"/>
    </source>
</evidence>
<evidence type="ECO:0000256" key="6">
    <source>
        <dbReference type="SAM" id="Phobius"/>
    </source>
</evidence>
<dbReference type="InterPro" id="IPR026841">
    <property type="entry name" value="Aur1/Ipt1"/>
</dbReference>
<accession>A0A1Q5UHG4</accession>
<dbReference type="Pfam" id="PF14378">
    <property type="entry name" value="PAP2_3"/>
    <property type="match status" value="1"/>
</dbReference>
<evidence type="ECO:0000259" key="7">
    <source>
        <dbReference type="Pfam" id="PF14378"/>
    </source>
</evidence>
<feature type="domain" description="Inositolphosphotransferase Aur1/Ipt1" evidence="7">
    <location>
        <begin position="72"/>
        <end position="173"/>
    </location>
</feature>
<dbReference type="EMBL" id="MNBE01000259">
    <property type="protein sequence ID" value="OKP11894.1"/>
    <property type="molecule type" value="Genomic_DNA"/>
</dbReference>
<comment type="caution">
    <text evidence="8">The sequence shown here is derived from an EMBL/GenBank/DDBJ whole genome shotgun (WGS) entry which is preliminary data.</text>
</comment>
<evidence type="ECO:0000256" key="2">
    <source>
        <dbReference type="ARBA" id="ARBA00022692"/>
    </source>
</evidence>
<keyword evidence="2 6" id="KW-0812">Transmembrane</keyword>
<gene>
    <name evidence="8" type="ORF">PENSUB_2564</name>
</gene>
<keyword evidence="4 6" id="KW-0472">Membrane</keyword>
<dbReference type="Proteomes" id="UP000186955">
    <property type="component" value="Unassembled WGS sequence"/>
</dbReference>
<feature type="transmembrane region" description="Helical" evidence="6">
    <location>
        <begin position="99"/>
        <end position="120"/>
    </location>
</feature>
<organism evidence="8 9">
    <name type="scientific">Penicillium subrubescens</name>
    <dbReference type="NCBI Taxonomy" id="1316194"/>
    <lineage>
        <taxon>Eukaryota</taxon>
        <taxon>Fungi</taxon>
        <taxon>Dikarya</taxon>
        <taxon>Ascomycota</taxon>
        <taxon>Pezizomycotina</taxon>
        <taxon>Eurotiomycetes</taxon>
        <taxon>Eurotiomycetidae</taxon>
        <taxon>Eurotiales</taxon>
        <taxon>Aspergillaceae</taxon>
        <taxon>Penicillium</taxon>
    </lineage>
</organism>
<dbReference type="InterPro" id="IPR052185">
    <property type="entry name" value="IPC_Synthase-Related"/>
</dbReference>
<dbReference type="AlphaFoldDB" id="A0A1Q5UHG4"/>